<keyword evidence="3" id="KW-0804">Transcription</keyword>
<evidence type="ECO:0000313" key="6">
    <source>
        <dbReference type="Proteomes" id="UP001501570"/>
    </source>
</evidence>
<reference evidence="6" key="1">
    <citation type="journal article" date="2019" name="Int. J. Syst. Evol. Microbiol.">
        <title>The Global Catalogue of Microorganisms (GCM) 10K type strain sequencing project: providing services to taxonomists for standard genome sequencing and annotation.</title>
        <authorList>
            <consortium name="The Broad Institute Genomics Platform"/>
            <consortium name="The Broad Institute Genome Sequencing Center for Infectious Disease"/>
            <person name="Wu L."/>
            <person name="Ma J."/>
        </authorList>
    </citation>
    <scope>NUCLEOTIDE SEQUENCE [LARGE SCALE GENOMIC DNA]</scope>
    <source>
        <strain evidence="6">JCM 18304</strain>
    </source>
</reference>
<dbReference type="SMART" id="SM00347">
    <property type="entry name" value="HTH_MARR"/>
    <property type="match status" value="1"/>
</dbReference>
<evidence type="ECO:0000256" key="2">
    <source>
        <dbReference type="ARBA" id="ARBA00023125"/>
    </source>
</evidence>
<dbReference type="InterPro" id="IPR023187">
    <property type="entry name" value="Tscrpt_reg_MarR-type_CS"/>
</dbReference>
<evidence type="ECO:0000256" key="1">
    <source>
        <dbReference type="ARBA" id="ARBA00023015"/>
    </source>
</evidence>
<dbReference type="PROSITE" id="PS50995">
    <property type="entry name" value="HTH_MARR_2"/>
    <property type="match status" value="1"/>
</dbReference>
<keyword evidence="2" id="KW-0238">DNA-binding</keyword>
<dbReference type="InterPro" id="IPR036390">
    <property type="entry name" value="WH_DNA-bd_sf"/>
</dbReference>
<protein>
    <recommendedName>
        <fullName evidence="4">HTH marR-type domain-containing protein</fullName>
    </recommendedName>
</protein>
<evidence type="ECO:0000313" key="5">
    <source>
        <dbReference type="EMBL" id="GAA5194287.1"/>
    </source>
</evidence>
<evidence type="ECO:0000256" key="3">
    <source>
        <dbReference type="ARBA" id="ARBA00023163"/>
    </source>
</evidence>
<evidence type="ECO:0000259" key="4">
    <source>
        <dbReference type="PROSITE" id="PS50995"/>
    </source>
</evidence>
<dbReference type="Proteomes" id="UP001501570">
    <property type="component" value="Unassembled WGS sequence"/>
</dbReference>
<keyword evidence="1" id="KW-0805">Transcription regulation</keyword>
<keyword evidence="6" id="KW-1185">Reference proteome</keyword>
<name>A0ABP9SET1_9ACTN</name>
<dbReference type="EMBL" id="BAABJQ010000021">
    <property type="protein sequence ID" value="GAA5194287.1"/>
    <property type="molecule type" value="Genomic_DNA"/>
</dbReference>
<organism evidence="5 6">
    <name type="scientific">Rugosimonospora acidiphila</name>
    <dbReference type="NCBI Taxonomy" id="556531"/>
    <lineage>
        <taxon>Bacteria</taxon>
        <taxon>Bacillati</taxon>
        <taxon>Actinomycetota</taxon>
        <taxon>Actinomycetes</taxon>
        <taxon>Micromonosporales</taxon>
        <taxon>Micromonosporaceae</taxon>
        <taxon>Rugosimonospora</taxon>
    </lineage>
</organism>
<gene>
    <name evidence="5" type="ORF">GCM10023322_58280</name>
</gene>
<accession>A0ABP9SET1</accession>
<sequence length="193" mass="20196">MVDPASAIAEPDSAEPLQCGQLDWADSSSVAGVADSVVDLLRTVRRAKARLLAATGNDVESVTQVLLRTVAAEGPIRASALAVSVHSDLSTVSRQTAALVAGGLLERRADPVDGRASLLAVTEAGQAVLSEHGQARAAFFAQVLDGWDPQELDQFARLLQRFTAAYDHTHTAWMAGPIPGHPTESPDPEGAIV</sequence>
<dbReference type="InterPro" id="IPR052526">
    <property type="entry name" value="HTH-type_Bedaq_tolerance"/>
</dbReference>
<dbReference type="SUPFAM" id="SSF46785">
    <property type="entry name" value="Winged helix' DNA-binding domain"/>
    <property type="match status" value="1"/>
</dbReference>
<feature type="domain" description="HTH marR-type" evidence="4">
    <location>
        <begin position="34"/>
        <end position="164"/>
    </location>
</feature>
<dbReference type="Gene3D" id="1.10.10.10">
    <property type="entry name" value="Winged helix-like DNA-binding domain superfamily/Winged helix DNA-binding domain"/>
    <property type="match status" value="1"/>
</dbReference>
<dbReference type="Pfam" id="PF01047">
    <property type="entry name" value="MarR"/>
    <property type="match status" value="1"/>
</dbReference>
<dbReference type="InterPro" id="IPR036388">
    <property type="entry name" value="WH-like_DNA-bd_sf"/>
</dbReference>
<dbReference type="InterPro" id="IPR000835">
    <property type="entry name" value="HTH_MarR-typ"/>
</dbReference>
<dbReference type="PROSITE" id="PS01117">
    <property type="entry name" value="HTH_MARR_1"/>
    <property type="match status" value="1"/>
</dbReference>
<proteinExistence type="predicted"/>
<dbReference type="PANTHER" id="PTHR39515">
    <property type="entry name" value="CONSERVED PROTEIN"/>
    <property type="match status" value="1"/>
</dbReference>
<comment type="caution">
    <text evidence="5">The sequence shown here is derived from an EMBL/GenBank/DDBJ whole genome shotgun (WGS) entry which is preliminary data.</text>
</comment>
<dbReference type="PRINTS" id="PR00598">
    <property type="entry name" value="HTHMARR"/>
</dbReference>
<dbReference type="PANTHER" id="PTHR39515:SF2">
    <property type="entry name" value="HTH-TYPE TRANSCRIPTIONAL REGULATOR RV0880"/>
    <property type="match status" value="1"/>
</dbReference>